<evidence type="ECO:0000259" key="2">
    <source>
        <dbReference type="Pfam" id="PF20163"/>
    </source>
</evidence>
<feature type="transmembrane region" description="Helical" evidence="1">
    <location>
        <begin position="665"/>
        <end position="690"/>
    </location>
</feature>
<keyword evidence="1" id="KW-0812">Transmembrane</keyword>
<sequence>MAFLEPREAYHQTQTDDFDFKPLDTNVELSSLRSGSSFQTGFTRNIRDQSPLLNSDADPIRPEPSFFSRKSLRSLKVPLLVWPKRLYGWRTGALAGALLASLSLLVNLVIVIWLGAHGRGDSLVQLYNGDCGKVQTMDVWVHLAINVLSTLLLGGSNYCMQCLSAPTRADIDRAHAKAIFLDVGVPSVRNLWRIPRYKMLLWWALGLSSIPLHLMYNSAFYKSLSTNDYNLLFVTPDFVEGGALGPLKETLYNQNNAYAIDPHEVQSSLLDDPDSWERLDKKACINAYATNFLDNRRTLVLVASNSTGQKNESVLDTRLYLFSPGLGFDWICTSDPYMAYKIGPLADSIDRMLPCETYVDGVKAIADQWQPYSYDVQYCLSQRVPERCSYSGNVPIVAIVVVCNVIKVVVMLFVALRLEDHPLITVGDAVESFLNENDRTTEGLCLLSKKDVTRSTRSRKSWSVHGQEKYGDAARGKLARRQTKRWAAAASGMRWSLTIGFFLLSLGGCSFLLPFAMRAIESYGYDIRTIGFGKVTPAAVISGWNIGKNGSAADKILGSILIANLPQTILSFLYLNLNGLLTSMWLTSEWSDFATQRKTLRVSKPKGSQRSTHFLQLPYKIAIPLMVFSGIMHWLISQSIFLAVIAEYGPTGRLVSDVVIASCGFSPLAMILVMACGGLIIVVTFGLGWLRKYDARMPLVGSCSAAIAAACHQPNWDTDASLKPVQWGVIPGAVDRKGVGHCAFTSGKVEPLVEGKEYAGISDGQL</sequence>
<proteinExistence type="predicted"/>
<dbReference type="RefSeq" id="XP_008727673.1">
    <property type="nucleotide sequence ID" value="XM_008729451.1"/>
</dbReference>
<name>V9DAH6_9EURO</name>
<dbReference type="EMBL" id="KB822705">
    <property type="protein sequence ID" value="ETI23318.1"/>
    <property type="molecule type" value="Genomic_DNA"/>
</dbReference>
<keyword evidence="1" id="KW-0472">Membrane</keyword>
<dbReference type="InterPro" id="IPR046623">
    <property type="entry name" value="DUF6536"/>
</dbReference>
<gene>
    <name evidence="3" type="ORF">G647_05118</name>
</gene>
<feature type="domain" description="DUF6536" evidence="2">
    <location>
        <begin position="89"/>
        <end position="240"/>
    </location>
</feature>
<dbReference type="PANTHER" id="PTHR35395">
    <property type="entry name" value="DUF6536 DOMAIN-CONTAINING PROTEIN"/>
    <property type="match status" value="1"/>
</dbReference>
<dbReference type="VEuPathDB" id="FungiDB:G647_05118"/>
<feature type="transmembrane region" description="Helical" evidence="1">
    <location>
        <begin position="139"/>
        <end position="159"/>
    </location>
</feature>
<dbReference type="OrthoDB" id="5429634at2759"/>
<evidence type="ECO:0000256" key="1">
    <source>
        <dbReference type="SAM" id="Phobius"/>
    </source>
</evidence>
<feature type="transmembrane region" description="Helical" evidence="1">
    <location>
        <begin position="556"/>
        <end position="575"/>
    </location>
</feature>
<dbReference type="HOGENOM" id="CLU_010112_0_0_1"/>
<dbReference type="AlphaFoldDB" id="V9DAH6"/>
<evidence type="ECO:0000313" key="3">
    <source>
        <dbReference type="EMBL" id="ETI23318.1"/>
    </source>
</evidence>
<evidence type="ECO:0000313" key="4">
    <source>
        <dbReference type="Proteomes" id="UP000030678"/>
    </source>
</evidence>
<reference evidence="3 4" key="1">
    <citation type="submission" date="2013-03" db="EMBL/GenBank/DDBJ databases">
        <title>The Genome Sequence of Cladophialophora carrionii CBS 160.54.</title>
        <authorList>
            <consortium name="The Broad Institute Genomics Platform"/>
            <person name="Cuomo C."/>
            <person name="de Hoog S."/>
            <person name="Gorbushina A."/>
            <person name="Walker B."/>
            <person name="Young S.K."/>
            <person name="Zeng Q."/>
            <person name="Gargeya S."/>
            <person name="Fitzgerald M."/>
            <person name="Haas B."/>
            <person name="Abouelleil A."/>
            <person name="Allen A.W."/>
            <person name="Alvarado L."/>
            <person name="Arachchi H.M."/>
            <person name="Berlin A.M."/>
            <person name="Chapman S.B."/>
            <person name="Gainer-Dewar J."/>
            <person name="Goldberg J."/>
            <person name="Griggs A."/>
            <person name="Gujja S."/>
            <person name="Hansen M."/>
            <person name="Howarth C."/>
            <person name="Imamovic A."/>
            <person name="Ireland A."/>
            <person name="Larimer J."/>
            <person name="McCowan C."/>
            <person name="Murphy C."/>
            <person name="Pearson M."/>
            <person name="Poon T.W."/>
            <person name="Priest M."/>
            <person name="Roberts A."/>
            <person name="Saif S."/>
            <person name="Shea T."/>
            <person name="Sisk P."/>
            <person name="Sykes S."/>
            <person name="Wortman J."/>
            <person name="Nusbaum C."/>
            <person name="Birren B."/>
        </authorList>
    </citation>
    <scope>NUCLEOTIDE SEQUENCE [LARGE SCALE GENOMIC DNA]</scope>
    <source>
        <strain evidence="3 4">CBS 160.54</strain>
    </source>
</reference>
<organism evidence="3 4">
    <name type="scientific">Cladophialophora carrionii CBS 160.54</name>
    <dbReference type="NCBI Taxonomy" id="1279043"/>
    <lineage>
        <taxon>Eukaryota</taxon>
        <taxon>Fungi</taxon>
        <taxon>Dikarya</taxon>
        <taxon>Ascomycota</taxon>
        <taxon>Pezizomycotina</taxon>
        <taxon>Eurotiomycetes</taxon>
        <taxon>Chaetothyriomycetidae</taxon>
        <taxon>Chaetothyriales</taxon>
        <taxon>Herpotrichiellaceae</taxon>
        <taxon>Cladophialophora</taxon>
    </lineage>
</organism>
<feature type="transmembrane region" description="Helical" evidence="1">
    <location>
        <begin position="495"/>
        <end position="516"/>
    </location>
</feature>
<feature type="transmembrane region" description="Helical" evidence="1">
    <location>
        <begin position="621"/>
        <end position="645"/>
    </location>
</feature>
<feature type="transmembrane region" description="Helical" evidence="1">
    <location>
        <begin position="394"/>
        <end position="416"/>
    </location>
</feature>
<dbReference type="PANTHER" id="PTHR35395:SF1">
    <property type="entry name" value="DUF6536 DOMAIN-CONTAINING PROTEIN"/>
    <property type="match status" value="1"/>
</dbReference>
<dbReference type="GeneID" id="19983611"/>
<keyword evidence="1" id="KW-1133">Transmembrane helix</keyword>
<dbReference type="Proteomes" id="UP000030678">
    <property type="component" value="Unassembled WGS sequence"/>
</dbReference>
<feature type="transmembrane region" description="Helical" evidence="1">
    <location>
        <begin position="199"/>
        <end position="216"/>
    </location>
</feature>
<dbReference type="Pfam" id="PF20163">
    <property type="entry name" value="DUF6536"/>
    <property type="match status" value="1"/>
</dbReference>
<accession>V9DAH6</accession>
<protein>
    <recommendedName>
        <fullName evidence="2">DUF6536 domain-containing protein</fullName>
    </recommendedName>
</protein>
<feature type="transmembrane region" description="Helical" evidence="1">
    <location>
        <begin position="93"/>
        <end position="116"/>
    </location>
</feature>